<evidence type="ECO:0000256" key="2">
    <source>
        <dbReference type="SAM" id="Phobius"/>
    </source>
</evidence>
<feature type="transmembrane region" description="Helical" evidence="2">
    <location>
        <begin position="103"/>
        <end position="135"/>
    </location>
</feature>
<feature type="transmembrane region" description="Helical" evidence="2">
    <location>
        <begin position="249"/>
        <end position="267"/>
    </location>
</feature>
<dbReference type="GO" id="GO:0016746">
    <property type="term" value="F:acyltransferase activity"/>
    <property type="evidence" value="ECO:0007669"/>
    <property type="project" value="UniProtKB-KW"/>
</dbReference>
<evidence type="ECO:0000313" key="5">
    <source>
        <dbReference type="Proteomes" id="UP001596241"/>
    </source>
</evidence>
<dbReference type="InterPro" id="IPR050879">
    <property type="entry name" value="Acyltransferase_3"/>
</dbReference>
<keyword evidence="4" id="KW-0808">Transferase</keyword>
<keyword evidence="2" id="KW-1133">Transmembrane helix</keyword>
<dbReference type="PANTHER" id="PTHR23028:SF53">
    <property type="entry name" value="ACYL_TRANSF_3 DOMAIN-CONTAINING PROTEIN"/>
    <property type="match status" value="1"/>
</dbReference>
<keyword evidence="4" id="KW-0012">Acyltransferase</keyword>
<name>A0ABW1FLI4_9ACTN</name>
<feature type="transmembrane region" description="Helical" evidence="2">
    <location>
        <begin position="147"/>
        <end position="165"/>
    </location>
</feature>
<dbReference type="Pfam" id="PF01757">
    <property type="entry name" value="Acyl_transf_3"/>
    <property type="match status" value="1"/>
</dbReference>
<feature type="transmembrane region" description="Helical" evidence="2">
    <location>
        <begin position="62"/>
        <end position="82"/>
    </location>
</feature>
<feature type="transmembrane region" description="Helical" evidence="2">
    <location>
        <begin position="304"/>
        <end position="322"/>
    </location>
</feature>
<reference evidence="5" key="1">
    <citation type="journal article" date="2019" name="Int. J. Syst. Evol. Microbiol.">
        <title>The Global Catalogue of Microorganisms (GCM) 10K type strain sequencing project: providing services to taxonomists for standard genome sequencing and annotation.</title>
        <authorList>
            <consortium name="The Broad Institute Genomics Platform"/>
            <consortium name="The Broad Institute Genome Sequencing Center for Infectious Disease"/>
            <person name="Wu L."/>
            <person name="Ma J."/>
        </authorList>
    </citation>
    <scope>NUCLEOTIDE SEQUENCE [LARGE SCALE GENOMIC DNA]</scope>
    <source>
        <strain evidence="5">CGMCC 1.15809</strain>
    </source>
</reference>
<feature type="transmembrane region" description="Helical" evidence="2">
    <location>
        <begin position="177"/>
        <end position="197"/>
    </location>
</feature>
<evidence type="ECO:0000259" key="3">
    <source>
        <dbReference type="Pfam" id="PF01757"/>
    </source>
</evidence>
<feature type="transmembrane region" description="Helical" evidence="2">
    <location>
        <begin position="273"/>
        <end position="292"/>
    </location>
</feature>
<accession>A0ABW1FLI4</accession>
<keyword evidence="2" id="KW-0812">Transmembrane</keyword>
<proteinExistence type="predicted"/>
<evidence type="ECO:0000256" key="1">
    <source>
        <dbReference type="SAM" id="MobiDB-lite"/>
    </source>
</evidence>
<evidence type="ECO:0000313" key="4">
    <source>
        <dbReference type="EMBL" id="MFC5893799.1"/>
    </source>
</evidence>
<organism evidence="4 5">
    <name type="scientific">Streptomyces ramulosus</name>
    <dbReference type="NCBI Taxonomy" id="47762"/>
    <lineage>
        <taxon>Bacteria</taxon>
        <taxon>Bacillati</taxon>
        <taxon>Actinomycetota</taxon>
        <taxon>Actinomycetes</taxon>
        <taxon>Kitasatosporales</taxon>
        <taxon>Streptomycetaceae</taxon>
        <taxon>Streptomyces</taxon>
    </lineage>
</organism>
<dbReference type="InterPro" id="IPR002656">
    <property type="entry name" value="Acyl_transf_3_dom"/>
</dbReference>
<keyword evidence="5" id="KW-1185">Reference proteome</keyword>
<dbReference type="EC" id="2.3.-.-" evidence="4"/>
<dbReference type="RefSeq" id="WP_345091496.1">
    <property type="nucleotide sequence ID" value="NZ_BAAAWG010000019.1"/>
</dbReference>
<feature type="transmembrane region" description="Helical" evidence="2">
    <location>
        <begin position="21"/>
        <end position="42"/>
    </location>
</feature>
<dbReference type="EMBL" id="JBHSPW010000005">
    <property type="protein sequence ID" value="MFC5893799.1"/>
    <property type="molecule type" value="Genomic_DNA"/>
</dbReference>
<feature type="transmembrane region" description="Helical" evidence="2">
    <location>
        <begin position="342"/>
        <end position="362"/>
    </location>
</feature>
<feature type="region of interest" description="Disordered" evidence="1">
    <location>
        <begin position="373"/>
        <end position="401"/>
    </location>
</feature>
<dbReference type="Proteomes" id="UP001596241">
    <property type="component" value="Unassembled WGS sequence"/>
</dbReference>
<gene>
    <name evidence="4" type="ORF">ACFP3M_13310</name>
</gene>
<feature type="transmembrane region" description="Helical" evidence="2">
    <location>
        <begin position="217"/>
        <end position="237"/>
    </location>
</feature>
<feature type="domain" description="Acyltransferase 3" evidence="3">
    <location>
        <begin position="20"/>
        <end position="356"/>
    </location>
</feature>
<protein>
    <submittedName>
        <fullName evidence="4">Acyltransferase family protein</fullName>
        <ecNumber evidence="4">2.3.-.-</ecNumber>
    </submittedName>
</protein>
<sequence length="401" mass="44768">MSTDRMSATGRSRVTRLNTLTGLRFPAAFVVFLYHAALLGFLGVPWLSPENVHDYYRSVHHAGALGVSFFFVLSGFVLTWSARDTDTAPRFWRRRFLKIVPNYLVVWVLAMVVFAAPITDMKIGVLNFFMLQVYYPDFSINFGVNPAGWSLAVEAIFYLSFPLLLRLIKKIPVHRINLWVAIVGLAIIATPFLSTQLVPAGSVFMPMEPETSVNQYFVSYILPFPRVLDFALGILVARSVMSGRWRNIGMVWAGALLVASYVLGYFTPYMYSSRAVCVIPAAILIAAGAIADDEGRFTLFRNKVTVWLGDISFAFYLVHFTVLEGVWRLLGSKTYTPPQAAAMMLLALGVSILASWALYALIERPITRRWSNPRKKPVPVRQEPVPAESLPIAAGQAGTER</sequence>
<keyword evidence="2" id="KW-0472">Membrane</keyword>
<comment type="caution">
    <text evidence="4">The sequence shown here is derived from an EMBL/GenBank/DDBJ whole genome shotgun (WGS) entry which is preliminary data.</text>
</comment>
<dbReference type="PANTHER" id="PTHR23028">
    <property type="entry name" value="ACETYLTRANSFERASE"/>
    <property type="match status" value="1"/>
</dbReference>